<organism evidence="2 3">
    <name type="scientific">Rhizobium metallidurans</name>
    <dbReference type="NCBI Taxonomy" id="1265931"/>
    <lineage>
        <taxon>Bacteria</taxon>
        <taxon>Pseudomonadati</taxon>
        <taxon>Pseudomonadota</taxon>
        <taxon>Alphaproteobacteria</taxon>
        <taxon>Hyphomicrobiales</taxon>
        <taxon>Rhizobiaceae</taxon>
        <taxon>Rhizobium/Agrobacterium group</taxon>
        <taxon>Rhizobium</taxon>
    </lineage>
</organism>
<name>A0A7W6CXB7_9HYPH</name>
<dbReference type="RefSeq" id="WP_183900947.1">
    <property type="nucleotide sequence ID" value="NZ_JACIDW010000009.1"/>
</dbReference>
<dbReference type="InterPro" id="IPR054189">
    <property type="entry name" value="DUF6894"/>
</dbReference>
<sequence length="79" mass="8610">MSLYYFHVVGQKSKIEDLEGTDCADLGAATAEAIANARDLMAHAIRQGRDRSSRSIEVRDADGTIVLTVPFRQAISEAE</sequence>
<dbReference type="EMBL" id="JACIDW010000009">
    <property type="protein sequence ID" value="MBB3965390.1"/>
    <property type="molecule type" value="Genomic_DNA"/>
</dbReference>
<comment type="caution">
    <text evidence="2">The sequence shown here is derived from an EMBL/GenBank/DDBJ whole genome shotgun (WGS) entry which is preliminary data.</text>
</comment>
<evidence type="ECO:0000313" key="3">
    <source>
        <dbReference type="Proteomes" id="UP000582090"/>
    </source>
</evidence>
<proteinExistence type="predicted"/>
<dbReference type="Proteomes" id="UP000582090">
    <property type="component" value="Unassembled WGS sequence"/>
</dbReference>
<keyword evidence="3" id="KW-1185">Reference proteome</keyword>
<evidence type="ECO:0000259" key="1">
    <source>
        <dbReference type="Pfam" id="PF21834"/>
    </source>
</evidence>
<reference evidence="2 3" key="1">
    <citation type="submission" date="2020-08" db="EMBL/GenBank/DDBJ databases">
        <title>Genomic Encyclopedia of Type Strains, Phase IV (KMG-IV): sequencing the most valuable type-strain genomes for metagenomic binning, comparative biology and taxonomic classification.</title>
        <authorList>
            <person name="Goeker M."/>
        </authorList>
    </citation>
    <scope>NUCLEOTIDE SEQUENCE [LARGE SCALE GENOMIC DNA]</scope>
    <source>
        <strain evidence="2 3">DSM 26575</strain>
    </source>
</reference>
<protein>
    <recommendedName>
        <fullName evidence="1">DUF6894 domain-containing protein</fullName>
    </recommendedName>
</protein>
<evidence type="ECO:0000313" key="2">
    <source>
        <dbReference type="EMBL" id="MBB3965390.1"/>
    </source>
</evidence>
<feature type="domain" description="DUF6894" evidence="1">
    <location>
        <begin position="3"/>
        <end position="72"/>
    </location>
</feature>
<dbReference type="Pfam" id="PF21834">
    <property type="entry name" value="DUF6894"/>
    <property type="match status" value="1"/>
</dbReference>
<dbReference type="AlphaFoldDB" id="A0A7W6CXB7"/>
<gene>
    <name evidence="2" type="ORF">GGQ67_003063</name>
</gene>
<accession>A0A7W6CXB7</accession>